<dbReference type="RefSeq" id="WP_182560510.1">
    <property type="nucleotide sequence ID" value="NZ_JACGWT010000004.1"/>
</dbReference>
<keyword evidence="3" id="KW-1185">Reference proteome</keyword>
<evidence type="ECO:0000256" key="1">
    <source>
        <dbReference type="SAM" id="MobiDB-lite"/>
    </source>
</evidence>
<feature type="region of interest" description="Disordered" evidence="1">
    <location>
        <begin position="1"/>
        <end position="74"/>
    </location>
</feature>
<dbReference type="EMBL" id="JACGWT010000004">
    <property type="protein sequence ID" value="MBA8794865.1"/>
    <property type="molecule type" value="Genomic_DNA"/>
</dbReference>
<evidence type="ECO:0000313" key="2">
    <source>
        <dbReference type="EMBL" id="MBA8794865.1"/>
    </source>
</evidence>
<feature type="compositionally biased region" description="Basic and acidic residues" evidence="1">
    <location>
        <begin position="30"/>
        <end position="39"/>
    </location>
</feature>
<comment type="caution">
    <text evidence="2">The sequence shown here is derived from an EMBL/GenBank/DDBJ whole genome shotgun (WGS) entry which is preliminary data.</text>
</comment>
<gene>
    <name evidence="2" type="ORF">FHX74_002493</name>
</gene>
<feature type="compositionally biased region" description="Acidic residues" evidence="1">
    <location>
        <begin position="1"/>
        <end position="15"/>
    </location>
</feature>
<sequence length="74" mass="7740">MADDQDQPTEGDEQTTGDRPETTDGGALDRAQEAIDDARSAVPDALPSDPLEGVSQEDERLTAGEQAAAEEDPA</sequence>
<accession>A0A7W3P6F8</accession>
<name>A0A7W3P6F8_9ACTN</name>
<proteinExistence type="predicted"/>
<dbReference type="AlphaFoldDB" id="A0A7W3P6F8"/>
<evidence type="ECO:0000313" key="3">
    <source>
        <dbReference type="Proteomes" id="UP000523079"/>
    </source>
</evidence>
<reference evidence="2 3" key="1">
    <citation type="submission" date="2020-07" db="EMBL/GenBank/DDBJ databases">
        <title>Sequencing the genomes of 1000 actinobacteria strains.</title>
        <authorList>
            <person name="Klenk H.-P."/>
        </authorList>
    </citation>
    <scope>NUCLEOTIDE SEQUENCE [LARGE SCALE GENOMIC DNA]</scope>
    <source>
        <strain evidence="2 3">DSM 100723</strain>
    </source>
</reference>
<organism evidence="2 3">
    <name type="scientific">Microlunatus kandeliicorticis</name>
    <dbReference type="NCBI Taxonomy" id="1759536"/>
    <lineage>
        <taxon>Bacteria</taxon>
        <taxon>Bacillati</taxon>
        <taxon>Actinomycetota</taxon>
        <taxon>Actinomycetes</taxon>
        <taxon>Propionibacteriales</taxon>
        <taxon>Propionibacteriaceae</taxon>
        <taxon>Microlunatus</taxon>
    </lineage>
</organism>
<dbReference type="Proteomes" id="UP000523079">
    <property type="component" value="Unassembled WGS sequence"/>
</dbReference>
<protein>
    <submittedName>
        <fullName evidence="2">Uncharacterized protein</fullName>
    </submittedName>
</protein>